<sequence length="639" mass="70569">MKTPSLTSWRMLLLALFVTLRAAGQFSPVALPLGLQPTESEMVVYQNNLYLVLQNATHDSFSLHKYNGSVFTAVPLPASYKLYPNTQFEEVNGQLYFMPDHTAGDLVNTAELMRYDGTTLTAIDIPDAIIPSDILQLSGHHPFAFGNTLYIEAVHLDSITFDLFTQTVWIKYDGTTFSRMQVPYRFTCQPVGEPARPSDKRIYQGKIYMRYQDHITGRRELISFDGTTVSVETMHPDEIALPGGCDMEVYNGNLYIPTSTPTSPDRPFAGKLDRYNGTAITAVTIPASLSYAKTTLAEYGGKLFGAMHDASVAPRWYAYDGTTFTLVPTPSGTAIHPAGDQQVFQCKLYINLQIGIYAGTLIHALYTYSDIAACSIIPLPFERFDGFDIRNYRRERDWCWTGPEIDWSITPCTLPDCIDPLVRLSLLDKDSKTVWSETYQKPFSTVFPVEDKQPLTEVVALGQKDKTFQDALIFDKDLVPGGIQTIGLSMKPKQNKVQLVVETQKGQTVPIVMALLDSKGKTLWQEKFVAPLNTQVNAVSSQRGVTLRFTLAEALKGITSVSIFPNPAVGAPAINIATNGTKVPATVTITNFNGKTVYQKNLTAPIIDHPDLSLATPGLYIVTVTSGVGSAYKQTIVIK</sequence>
<reference evidence="3 4" key="1">
    <citation type="submission" date="2016-11" db="EMBL/GenBank/DDBJ databases">
        <authorList>
            <person name="Jaros S."/>
            <person name="Januszkiewicz K."/>
            <person name="Wedrychowicz H."/>
        </authorList>
    </citation>
    <scope>NUCLEOTIDE SEQUENCE [LARGE SCALE GENOMIC DNA]</scope>
    <source>
        <strain evidence="3 4">DSM 24574</strain>
    </source>
</reference>
<dbReference type="EMBL" id="FQWQ01000003">
    <property type="protein sequence ID" value="SHH62859.1"/>
    <property type="molecule type" value="Genomic_DNA"/>
</dbReference>
<dbReference type="AlphaFoldDB" id="A0A1M5UIP7"/>
<dbReference type="Proteomes" id="UP000184212">
    <property type="component" value="Unassembled WGS sequence"/>
</dbReference>
<keyword evidence="4" id="KW-1185">Reference proteome</keyword>
<dbReference type="OrthoDB" id="1489153at2"/>
<feature type="signal peptide" evidence="1">
    <location>
        <begin position="1"/>
        <end position="22"/>
    </location>
</feature>
<accession>A0A1M5UIP7</accession>
<dbReference type="InterPro" id="IPR026444">
    <property type="entry name" value="Secre_tail"/>
</dbReference>
<evidence type="ECO:0000313" key="4">
    <source>
        <dbReference type="Proteomes" id="UP000184212"/>
    </source>
</evidence>
<organism evidence="3 4">
    <name type="scientific">Chryseolinea serpens</name>
    <dbReference type="NCBI Taxonomy" id="947013"/>
    <lineage>
        <taxon>Bacteria</taxon>
        <taxon>Pseudomonadati</taxon>
        <taxon>Bacteroidota</taxon>
        <taxon>Cytophagia</taxon>
        <taxon>Cytophagales</taxon>
        <taxon>Fulvivirgaceae</taxon>
        <taxon>Chryseolinea</taxon>
    </lineage>
</organism>
<dbReference type="Pfam" id="PF18962">
    <property type="entry name" value="Por_Secre_tail"/>
    <property type="match status" value="1"/>
</dbReference>
<evidence type="ECO:0000256" key="1">
    <source>
        <dbReference type="SAM" id="SignalP"/>
    </source>
</evidence>
<proteinExistence type="predicted"/>
<dbReference type="RefSeq" id="WP_084138330.1">
    <property type="nucleotide sequence ID" value="NZ_FQWQ01000003.1"/>
</dbReference>
<gene>
    <name evidence="3" type="ORF">SAMN04488109_4718</name>
</gene>
<evidence type="ECO:0000313" key="3">
    <source>
        <dbReference type="EMBL" id="SHH62859.1"/>
    </source>
</evidence>
<feature type="domain" description="Secretion system C-terminal sorting" evidence="2">
    <location>
        <begin position="563"/>
        <end position="637"/>
    </location>
</feature>
<protein>
    <submittedName>
        <fullName evidence="3">Por secretion system C-terminal sorting domain-containing protein</fullName>
    </submittedName>
</protein>
<evidence type="ECO:0000259" key="2">
    <source>
        <dbReference type="Pfam" id="PF18962"/>
    </source>
</evidence>
<dbReference type="NCBIfam" id="TIGR04183">
    <property type="entry name" value="Por_Secre_tail"/>
    <property type="match status" value="1"/>
</dbReference>
<feature type="chain" id="PRO_5009914200" evidence="1">
    <location>
        <begin position="23"/>
        <end position="639"/>
    </location>
</feature>
<name>A0A1M5UIP7_9BACT</name>
<keyword evidence="1" id="KW-0732">Signal</keyword>